<keyword evidence="2" id="KW-1185">Reference proteome</keyword>
<organism evidence="1 2">
    <name type="scientific">Rhodopirellula baltica (strain DSM 10527 / NCIMB 13988 / SH1)</name>
    <dbReference type="NCBI Taxonomy" id="243090"/>
    <lineage>
        <taxon>Bacteria</taxon>
        <taxon>Pseudomonadati</taxon>
        <taxon>Planctomycetota</taxon>
        <taxon>Planctomycetia</taxon>
        <taxon>Pirellulales</taxon>
        <taxon>Pirellulaceae</taxon>
        <taxon>Rhodopirellula</taxon>
    </lineage>
</organism>
<protein>
    <submittedName>
        <fullName evidence="1">Uncharacterized protein</fullName>
    </submittedName>
</protein>
<proteinExistence type="predicted"/>
<dbReference type="KEGG" id="rba:RB7549"/>
<gene>
    <name evidence="1" type="ordered locus">RB7549</name>
</gene>
<dbReference type="HOGENOM" id="CLU_2938686_0_0_0"/>
<evidence type="ECO:0000313" key="2">
    <source>
        <dbReference type="Proteomes" id="UP000001025"/>
    </source>
</evidence>
<evidence type="ECO:0000313" key="1">
    <source>
        <dbReference type="EMBL" id="CAD75425.1"/>
    </source>
</evidence>
<name>Q7UNJ4_RHOBA</name>
<dbReference type="InParanoid" id="Q7UNJ4"/>
<dbReference type="AlphaFoldDB" id="Q7UNJ4"/>
<dbReference type="STRING" id="243090.RB7549"/>
<dbReference type="EMBL" id="BX294146">
    <property type="protein sequence ID" value="CAD75425.1"/>
    <property type="molecule type" value="Genomic_DNA"/>
</dbReference>
<dbReference type="EnsemblBacteria" id="CAD75425">
    <property type="protein sequence ID" value="CAD75425"/>
    <property type="gene ID" value="RB7549"/>
</dbReference>
<dbReference type="Proteomes" id="UP000001025">
    <property type="component" value="Chromosome"/>
</dbReference>
<reference evidence="1 2" key="1">
    <citation type="journal article" date="2003" name="Proc. Natl. Acad. Sci. U.S.A.">
        <title>Complete genome sequence of the marine planctomycete Pirellula sp. strain 1.</title>
        <authorList>
            <person name="Gloeckner F.O."/>
            <person name="Kube M."/>
            <person name="Bauer M."/>
            <person name="Teeling H."/>
            <person name="Lombardot T."/>
            <person name="Ludwig W."/>
            <person name="Gade D."/>
            <person name="Beck A."/>
            <person name="Borzym K."/>
            <person name="Heitmann K."/>
            <person name="Rabus R."/>
            <person name="Schlesner H."/>
            <person name="Amann R."/>
            <person name="Reinhardt R."/>
        </authorList>
    </citation>
    <scope>NUCLEOTIDE SEQUENCE [LARGE SCALE GENOMIC DNA]</scope>
    <source>
        <strain evidence="2">DSM 10527 / NCIMB 13988 / SH1</strain>
    </source>
</reference>
<sequence>MDFVNRCGDLFIVSQSRGRFNPTSLPGHACKTVKTGLVHRLSLLLGCHPSGWRRRSIHAN</sequence>
<accession>Q7UNJ4</accession>